<comment type="caution">
    <text evidence="2">The sequence shown here is derived from an EMBL/GenBank/DDBJ whole genome shotgun (WGS) entry which is preliminary data.</text>
</comment>
<dbReference type="Proteomes" id="UP000265520">
    <property type="component" value="Unassembled WGS sequence"/>
</dbReference>
<keyword evidence="3" id="KW-1185">Reference proteome</keyword>
<feature type="region of interest" description="Disordered" evidence="1">
    <location>
        <begin position="1"/>
        <end position="20"/>
    </location>
</feature>
<evidence type="ECO:0000256" key="1">
    <source>
        <dbReference type="SAM" id="MobiDB-lite"/>
    </source>
</evidence>
<evidence type="ECO:0000313" key="3">
    <source>
        <dbReference type="Proteomes" id="UP000265520"/>
    </source>
</evidence>
<protein>
    <submittedName>
        <fullName evidence="2">Uncharacterized protein</fullName>
    </submittedName>
</protein>
<feature type="non-terminal residue" evidence="2">
    <location>
        <position position="1"/>
    </location>
</feature>
<name>A0A392RFY1_9FABA</name>
<sequence>IGICGDEEENSPISENGDEEQILGQGAGKLPLHILCPVDIPRKELRSKESLVQVLAS</sequence>
<proteinExistence type="predicted"/>
<reference evidence="2 3" key="1">
    <citation type="journal article" date="2018" name="Front. Plant Sci.">
        <title>Red Clover (Trifolium pratense) and Zigzag Clover (T. medium) - A Picture of Genomic Similarities and Differences.</title>
        <authorList>
            <person name="Dluhosova J."/>
            <person name="Istvanek J."/>
            <person name="Nedelnik J."/>
            <person name="Repkova J."/>
        </authorList>
    </citation>
    <scope>NUCLEOTIDE SEQUENCE [LARGE SCALE GENOMIC DNA]</scope>
    <source>
        <strain evidence="3">cv. 10/8</strain>
        <tissue evidence="2">Leaf</tissue>
    </source>
</reference>
<dbReference type="EMBL" id="LXQA010219657">
    <property type="protein sequence ID" value="MCI35042.1"/>
    <property type="molecule type" value="Genomic_DNA"/>
</dbReference>
<evidence type="ECO:0000313" key="2">
    <source>
        <dbReference type="EMBL" id="MCI35042.1"/>
    </source>
</evidence>
<dbReference type="AlphaFoldDB" id="A0A392RFY1"/>
<accession>A0A392RFY1</accession>
<organism evidence="2 3">
    <name type="scientific">Trifolium medium</name>
    <dbReference type="NCBI Taxonomy" id="97028"/>
    <lineage>
        <taxon>Eukaryota</taxon>
        <taxon>Viridiplantae</taxon>
        <taxon>Streptophyta</taxon>
        <taxon>Embryophyta</taxon>
        <taxon>Tracheophyta</taxon>
        <taxon>Spermatophyta</taxon>
        <taxon>Magnoliopsida</taxon>
        <taxon>eudicotyledons</taxon>
        <taxon>Gunneridae</taxon>
        <taxon>Pentapetalae</taxon>
        <taxon>rosids</taxon>
        <taxon>fabids</taxon>
        <taxon>Fabales</taxon>
        <taxon>Fabaceae</taxon>
        <taxon>Papilionoideae</taxon>
        <taxon>50 kb inversion clade</taxon>
        <taxon>NPAAA clade</taxon>
        <taxon>Hologalegina</taxon>
        <taxon>IRL clade</taxon>
        <taxon>Trifolieae</taxon>
        <taxon>Trifolium</taxon>
    </lineage>
</organism>